<dbReference type="Gene3D" id="3.40.50.2000">
    <property type="entry name" value="Glycogen Phosphorylase B"/>
    <property type="match status" value="2"/>
</dbReference>
<gene>
    <name evidence="10 13" type="primary">murG</name>
    <name evidence="13" type="ORF">GF1_20660</name>
</gene>
<keyword evidence="7 10" id="KW-0472">Membrane</keyword>
<reference evidence="13" key="1">
    <citation type="submission" date="2020-12" db="EMBL/GenBank/DDBJ databases">
        <title>Desulfobium dissulfuricans gen. nov., sp. nov., a novel mesophilic, sulfate-reducing bacterium isolated from a deep-sea hydrothermal vent.</title>
        <authorList>
            <person name="Hashimoto Y."/>
            <person name="Tame A."/>
            <person name="Sawayama S."/>
            <person name="Miyazaki J."/>
            <person name="Takai K."/>
            <person name="Nakagawa S."/>
        </authorList>
    </citation>
    <scope>NUCLEOTIDE SEQUENCE</scope>
    <source>
        <strain evidence="13">GF1</strain>
    </source>
</reference>
<dbReference type="AlphaFoldDB" id="A0A915U2P1"/>
<accession>A0A915U2P1</accession>
<evidence type="ECO:0000256" key="10">
    <source>
        <dbReference type="HAMAP-Rule" id="MF_00033"/>
    </source>
</evidence>
<keyword evidence="3 10" id="KW-0328">Glycosyltransferase</keyword>
<comment type="similarity">
    <text evidence="10">Belongs to the glycosyltransferase 28 family. MurG subfamily.</text>
</comment>
<comment type="function">
    <text evidence="10">Cell wall formation. Catalyzes the transfer of a GlcNAc subunit on undecaprenyl-pyrophosphoryl-MurNAc-pentapeptide (lipid intermediate I) to form undecaprenyl-pyrophosphoryl-MurNAc-(pentapeptide)GlcNAc (lipid intermediate II).</text>
</comment>
<keyword evidence="6 10" id="KW-0573">Peptidoglycan synthesis</keyword>
<feature type="domain" description="Glycosyl transferase family 28 C-terminal" evidence="12">
    <location>
        <begin position="186"/>
        <end position="349"/>
    </location>
</feature>
<dbReference type="GO" id="GO:0009252">
    <property type="term" value="P:peptidoglycan biosynthetic process"/>
    <property type="evidence" value="ECO:0007669"/>
    <property type="project" value="UniProtKB-UniRule"/>
</dbReference>
<dbReference type="GO" id="GO:0005886">
    <property type="term" value="C:plasma membrane"/>
    <property type="evidence" value="ECO:0007669"/>
    <property type="project" value="UniProtKB-SubCell"/>
</dbReference>
<sequence>MRIIVTGGGTGGHLFPGIAVATAMQERIPGCRVLFIGTERQLDRTTLGGYDFERGTISCMGLKGMGIGHRFRSLAVLPKAVWQAGRILARFRPDLALGVGGYVTGPVLVAAKLGWGRRRIPVCIHEQNSVPGLANRMLARIADRIFLSIPCDYPFPPARTVLSGNPVRREIVQAAAEERPQPVTPVVLVLGGSQGAHRLNMVMLEAAPELKKRLADDFMVIHQTGSRDQDRVRAGYSALGIRAEVADFFQDMASLYSRASLVVSRAGATTLAELAVMGLPALLVPYPHAADNHQEINAHYYARGGGARVFLERELSGAIVADQIGDLLQAPEKLHTMASCMKKMGRPDATLCIVEECLRLVNANR</sequence>
<evidence type="ECO:0000313" key="14">
    <source>
        <dbReference type="Proteomes" id="UP001063350"/>
    </source>
</evidence>
<keyword evidence="4 10" id="KW-0808">Transferase</keyword>
<evidence type="ECO:0000313" key="13">
    <source>
        <dbReference type="EMBL" id="BCO09690.1"/>
    </source>
</evidence>
<dbReference type="Pfam" id="PF04101">
    <property type="entry name" value="Glyco_tran_28_C"/>
    <property type="match status" value="1"/>
</dbReference>
<dbReference type="InterPro" id="IPR004276">
    <property type="entry name" value="GlycoTrans_28_N"/>
</dbReference>
<dbReference type="RefSeq" id="WP_267926443.1">
    <property type="nucleotide sequence ID" value="NZ_AP024233.1"/>
</dbReference>
<organism evidence="13 14">
    <name type="scientific">Desulfolithobacter dissulfuricans</name>
    <dbReference type="NCBI Taxonomy" id="2795293"/>
    <lineage>
        <taxon>Bacteria</taxon>
        <taxon>Pseudomonadati</taxon>
        <taxon>Thermodesulfobacteriota</taxon>
        <taxon>Desulfobulbia</taxon>
        <taxon>Desulfobulbales</taxon>
        <taxon>Desulfobulbaceae</taxon>
        <taxon>Desulfolithobacter</taxon>
    </lineage>
</organism>
<dbReference type="Pfam" id="PF03033">
    <property type="entry name" value="Glyco_transf_28"/>
    <property type="match status" value="1"/>
</dbReference>
<evidence type="ECO:0000256" key="3">
    <source>
        <dbReference type="ARBA" id="ARBA00022676"/>
    </source>
</evidence>
<protein>
    <recommendedName>
        <fullName evidence="10">UDP-N-acetylglucosamine--N-acetylmuramyl-(pentapeptide) pyrophosphoryl-undecaprenol N-acetylglucosamine transferase</fullName>
        <ecNumber evidence="10">2.4.1.227</ecNumber>
    </recommendedName>
    <alternativeName>
        <fullName evidence="10">Undecaprenyl-PP-MurNAc-pentapeptide-UDPGlcNAc GlcNAc transferase</fullName>
    </alternativeName>
</protein>
<keyword evidence="8 10" id="KW-0131">Cell cycle</keyword>
<dbReference type="EMBL" id="AP024233">
    <property type="protein sequence ID" value="BCO09690.1"/>
    <property type="molecule type" value="Genomic_DNA"/>
</dbReference>
<dbReference type="Proteomes" id="UP001063350">
    <property type="component" value="Chromosome"/>
</dbReference>
<dbReference type="NCBIfam" id="TIGR01133">
    <property type="entry name" value="murG"/>
    <property type="match status" value="1"/>
</dbReference>
<evidence type="ECO:0000256" key="9">
    <source>
        <dbReference type="ARBA" id="ARBA00023316"/>
    </source>
</evidence>
<dbReference type="SUPFAM" id="SSF53756">
    <property type="entry name" value="UDP-Glycosyltransferase/glycogen phosphorylase"/>
    <property type="match status" value="1"/>
</dbReference>
<keyword evidence="14" id="KW-1185">Reference proteome</keyword>
<evidence type="ECO:0000259" key="12">
    <source>
        <dbReference type="Pfam" id="PF04101"/>
    </source>
</evidence>
<comment type="catalytic activity">
    <reaction evidence="10">
        <text>di-trans,octa-cis-undecaprenyl diphospho-N-acetyl-alpha-D-muramoyl-L-alanyl-D-glutamyl-meso-2,6-diaminopimeloyl-D-alanyl-D-alanine + UDP-N-acetyl-alpha-D-glucosamine = di-trans,octa-cis-undecaprenyl diphospho-[N-acetyl-alpha-D-glucosaminyl-(1-&gt;4)]-N-acetyl-alpha-D-muramoyl-L-alanyl-D-glutamyl-meso-2,6-diaminopimeloyl-D-alanyl-D-alanine + UDP + H(+)</text>
        <dbReference type="Rhea" id="RHEA:31227"/>
        <dbReference type="ChEBI" id="CHEBI:15378"/>
        <dbReference type="ChEBI" id="CHEBI:57705"/>
        <dbReference type="ChEBI" id="CHEBI:58223"/>
        <dbReference type="ChEBI" id="CHEBI:61387"/>
        <dbReference type="ChEBI" id="CHEBI:61388"/>
        <dbReference type="EC" id="2.4.1.227"/>
    </reaction>
</comment>
<comment type="pathway">
    <text evidence="10">Cell wall biogenesis; peptidoglycan biosynthesis.</text>
</comment>
<dbReference type="KEGG" id="ddu:GF1_20660"/>
<evidence type="ECO:0000256" key="1">
    <source>
        <dbReference type="ARBA" id="ARBA00022475"/>
    </source>
</evidence>
<dbReference type="InterPro" id="IPR006009">
    <property type="entry name" value="GlcNAc_MurG"/>
</dbReference>
<evidence type="ECO:0000256" key="6">
    <source>
        <dbReference type="ARBA" id="ARBA00022984"/>
    </source>
</evidence>
<keyword evidence="5 10" id="KW-0133">Cell shape</keyword>
<evidence type="ECO:0000256" key="5">
    <source>
        <dbReference type="ARBA" id="ARBA00022960"/>
    </source>
</evidence>
<dbReference type="EC" id="2.4.1.227" evidence="10"/>
<proteinExistence type="inferred from homology"/>
<feature type="binding site" evidence="10">
    <location>
        <position position="168"/>
    </location>
    <ligand>
        <name>UDP-N-acetyl-alpha-D-glucosamine</name>
        <dbReference type="ChEBI" id="CHEBI:57705"/>
    </ligand>
</feature>
<evidence type="ECO:0000256" key="7">
    <source>
        <dbReference type="ARBA" id="ARBA00023136"/>
    </source>
</evidence>
<evidence type="ECO:0000256" key="4">
    <source>
        <dbReference type="ARBA" id="ARBA00022679"/>
    </source>
</evidence>
<comment type="subcellular location">
    <subcellularLocation>
        <location evidence="10">Cell membrane</location>
        <topology evidence="10">Peripheral membrane protein</topology>
        <orientation evidence="10">Cytoplasmic side</orientation>
    </subcellularLocation>
</comment>
<feature type="domain" description="Glycosyltransferase family 28 N-terminal" evidence="11">
    <location>
        <begin position="3"/>
        <end position="146"/>
    </location>
</feature>
<dbReference type="InterPro" id="IPR007235">
    <property type="entry name" value="Glyco_trans_28_C"/>
</dbReference>
<dbReference type="GO" id="GO:0008360">
    <property type="term" value="P:regulation of cell shape"/>
    <property type="evidence" value="ECO:0007669"/>
    <property type="project" value="UniProtKB-KW"/>
</dbReference>
<keyword evidence="2 10" id="KW-0132">Cell division</keyword>
<keyword evidence="1 10" id="KW-1003">Cell membrane</keyword>
<dbReference type="PANTHER" id="PTHR21015:SF22">
    <property type="entry name" value="GLYCOSYLTRANSFERASE"/>
    <property type="match status" value="1"/>
</dbReference>
<dbReference type="GO" id="GO:0051301">
    <property type="term" value="P:cell division"/>
    <property type="evidence" value="ECO:0007669"/>
    <property type="project" value="UniProtKB-KW"/>
</dbReference>
<dbReference type="CDD" id="cd03785">
    <property type="entry name" value="GT28_MurG"/>
    <property type="match status" value="1"/>
</dbReference>
<feature type="binding site" evidence="10">
    <location>
        <position position="193"/>
    </location>
    <ligand>
        <name>UDP-N-acetyl-alpha-D-glucosamine</name>
        <dbReference type="ChEBI" id="CHEBI:57705"/>
    </ligand>
</feature>
<feature type="binding site" evidence="10">
    <location>
        <position position="128"/>
    </location>
    <ligand>
        <name>UDP-N-acetyl-alpha-D-glucosamine</name>
        <dbReference type="ChEBI" id="CHEBI:57705"/>
    </ligand>
</feature>
<evidence type="ECO:0000259" key="11">
    <source>
        <dbReference type="Pfam" id="PF03033"/>
    </source>
</evidence>
<dbReference type="GO" id="GO:0005975">
    <property type="term" value="P:carbohydrate metabolic process"/>
    <property type="evidence" value="ECO:0007669"/>
    <property type="project" value="InterPro"/>
</dbReference>
<name>A0A915U2P1_9BACT</name>
<dbReference type="GO" id="GO:0071555">
    <property type="term" value="P:cell wall organization"/>
    <property type="evidence" value="ECO:0007669"/>
    <property type="project" value="UniProtKB-KW"/>
</dbReference>
<dbReference type="GO" id="GO:0050511">
    <property type="term" value="F:undecaprenyldiphospho-muramoylpentapeptide beta-N-acetylglucosaminyltransferase activity"/>
    <property type="evidence" value="ECO:0007669"/>
    <property type="project" value="UniProtKB-UniRule"/>
</dbReference>
<feature type="binding site" evidence="10">
    <location>
        <position position="294"/>
    </location>
    <ligand>
        <name>UDP-N-acetyl-alpha-D-glucosamine</name>
        <dbReference type="ChEBI" id="CHEBI:57705"/>
    </ligand>
</feature>
<dbReference type="PANTHER" id="PTHR21015">
    <property type="entry name" value="UDP-N-ACETYLGLUCOSAMINE--N-ACETYLMURAMYL-(PENTAPEPTIDE) PYROPHOSPHORYL-UNDECAPRENOL N-ACETYLGLUCOSAMINE TRANSFERASE 1"/>
    <property type="match status" value="1"/>
</dbReference>
<dbReference type="HAMAP" id="MF_00033">
    <property type="entry name" value="MurG"/>
    <property type="match status" value="1"/>
</dbReference>
<comment type="caution">
    <text evidence="10">Lacks conserved residue(s) required for the propagation of feature annotation.</text>
</comment>
<keyword evidence="9 10" id="KW-0961">Cell wall biogenesis/degradation</keyword>
<evidence type="ECO:0000256" key="8">
    <source>
        <dbReference type="ARBA" id="ARBA00023306"/>
    </source>
</evidence>
<feature type="binding site" evidence="10">
    <location>
        <begin position="10"/>
        <end position="12"/>
    </location>
    <ligand>
        <name>UDP-N-acetyl-alpha-D-glucosamine</name>
        <dbReference type="ChEBI" id="CHEBI:57705"/>
    </ligand>
</feature>
<evidence type="ECO:0000256" key="2">
    <source>
        <dbReference type="ARBA" id="ARBA00022618"/>
    </source>
</evidence>